<accession>A0ABQ3IP45</accession>
<feature type="compositionally biased region" description="Basic and acidic residues" evidence="4">
    <location>
        <begin position="1"/>
        <end position="12"/>
    </location>
</feature>
<dbReference type="InterPro" id="IPR036388">
    <property type="entry name" value="WH-like_DNA-bd_sf"/>
</dbReference>
<evidence type="ECO:0000313" key="8">
    <source>
        <dbReference type="Proteomes" id="UP000605897"/>
    </source>
</evidence>
<dbReference type="SUPFAM" id="SSF55781">
    <property type="entry name" value="GAF domain-like"/>
    <property type="match status" value="1"/>
</dbReference>
<evidence type="ECO:0000256" key="3">
    <source>
        <dbReference type="ARBA" id="ARBA00023163"/>
    </source>
</evidence>
<evidence type="ECO:0000256" key="1">
    <source>
        <dbReference type="ARBA" id="ARBA00023015"/>
    </source>
</evidence>
<feature type="domain" description="HTH iclR-type" evidence="5">
    <location>
        <begin position="57"/>
        <end position="118"/>
    </location>
</feature>
<dbReference type="PROSITE" id="PS51078">
    <property type="entry name" value="ICLR_ED"/>
    <property type="match status" value="1"/>
</dbReference>
<dbReference type="InterPro" id="IPR036390">
    <property type="entry name" value="WH_DNA-bd_sf"/>
</dbReference>
<sequence>MDDDVQLDRAVRPVDPGEGLRHGPMQPRGRRGVNRVPVLGRGLPWHTRAVARQATGESVLSRAVRIFEAFTPDEPVLQVSEIARRTGLHLATASRLVAELTSHGLLARDDDRRVRIGVRMWELALRASPTATLRDAAMPFMEDVHAVVGHHVQLGVRDGAEVIFLERLSAPKAVINYTRVAGRLPLHASSSGLVLLAHGPADLRERVLAGPLRAYTGNTITTASRLRAALADIRKEGFAWCPGHIHEEALGVAVPVKDARGTVIAALSVIVPNTAESRAVTGVLMAAARGITRSLPPSPLIQ</sequence>
<dbReference type="EMBL" id="BNAU01000001">
    <property type="protein sequence ID" value="GHE85316.1"/>
    <property type="molecule type" value="Genomic_DNA"/>
</dbReference>
<keyword evidence="8" id="KW-1185">Reference proteome</keyword>
<dbReference type="PANTHER" id="PTHR30136:SF24">
    <property type="entry name" value="HTH-TYPE TRANSCRIPTIONAL REPRESSOR ALLR"/>
    <property type="match status" value="1"/>
</dbReference>
<gene>
    <name evidence="7" type="ORF">GCM10017786_16620</name>
</gene>
<name>A0ABQ3IP45_9PSEU</name>
<dbReference type="PROSITE" id="PS51077">
    <property type="entry name" value="HTH_ICLR"/>
    <property type="match status" value="1"/>
</dbReference>
<keyword evidence="3" id="KW-0804">Transcription</keyword>
<comment type="caution">
    <text evidence="7">The sequence shown here is derived from an EMBL/GenBank/DDBJ whole genome shotgun (WGS) entry which is preliminary data.</text>
</comment>
<evidence type="ECO:0000259" key="6">
    <source>
        <dbReference type="PROSITE" id="PS51078"/>
    </source>
</evidence>
<feature type="domain" description="IclR-ED" evidence="6">
    <location>
        <begin position="119"/>
        <end position="297"/>
    </location>
</feature>
<evidence type="ECO:0000259" key="5">
    <source>
        <dbReference type="PROSITE" id="PS51077"/>
    </source>
</evidence>
<organism evidence="7 8">
    <name type="scientific">Amycolatopsis deserti</name>
    <dbReference type="NCBI Taxonomy" id="185696"/>
    <lineage>
        <taxon>Bacteria</taxon>
        <taxon>Bacillati</taxon>
        <taxon>Actinomycetota</taxon>
        <taxon>Actinomycetes</taxon>
        <taxon>Pseudonocardiales</taxon>
        <taxon>Pseudonocardiaceae</taxon>
        <taxon>Amycolatopsis</taxon>
    </lineage>
</organism>
<reference evidence="8" key="1">
    <citation type="journal article" date="2019" name="Int. J. Syst. Evol. Microbiol.">
        <title>The Global Catalogue of Microorganisms (GCM) 10K type strain sequencing project: providing services to taxonomists for standard genome sequencing and annotation.</title>
        <authorList>
            <consortium name="The Broad Institute Genomics Platform"/>
            <consortium name="The Broad Institute Genome Sequencing Center for Infectious Disease"/>
            <person name="Wu L."/>
            <person name="Ma J."/>
        </authorList>
    </citation>
    <scope>NUCLEOTIDE SEQUENCE [LARGE SCALE GENOMIC DNA]</scope>
    <source>
        <strain evidence="8">CGMCC 4.7677</strain>
    </source>
</reference>
<dbReference type="InterPro" id="IPR014757">
    <property type="entry name" value="Tscrpt_reg_IclR_C"/>
</dbReference>
<dbReference type="InterPro" id="IPR050707">
    <property type="entry name" value="HTH_MetabolicPath_Reg"/>
</dbReference>
<dbReference type="SUPFAM" id="SSF46785">
    <property type="entry name" value="Winged helix' DNA-binding domain"/>
    <property type="match status" value="1"/>
</dbReference>
<dbReference type="InterPro" id="IPR005471">
    <property type="entry name" value="Tscrpt_reg_IclR_N"/>
</dbReference>
<keyword evidence="2" id="KW-0238">DNA-binding</keyword>
<evidence type="ECO:0000313" key="7">
    <source>
        <dbReference type="EMBL" id="GHE85316.1"/>
    </source>
</evidence>
<dbReference type="InterPro" id="IPR029016">
    <property type="entry name" value="GAF-like_dom_sf"/>
</dbReference>
<evidence type="ECO:0000256" key="2">
    <source>
        <dbReference type="ARBA" id="ARBA00023125"/>
    </source>
</evidence>
<evidence type="ECO:0000256" key="4">
    <source>
        <dbReference type="SAM" id="MobiDB-lite"/>
    </source>
</evidence>
<feature type="region of interest" description="Disordered" evidence="4">
    <location>
        <begin position="1"/>
        <end position="34"/>
    </location>
</feature>
<dbReference type="Gene3D" id="1.10.10.10">
    <property type="entry name" value="Winged helix-like DNA-binding domain superfamily/Winged helix DNA-binding domain"/>
    <property type="match status" value="1"/>
</dbReference>
<dbReference type="Proteomes" id="UP000605897">
    <property type="component" value="Unassembled WGS sequence"/>
</dbReference>
<protein>
    <submittedName>
        <fullName evidence="7">IclR family transcriptional regulator</fullName>
    </submittedName>
</protein>
<dbReference type="PANTHER" id="PTHR30136">
    <property type="entry name" value="HELIX-TURN-HELIX TRANSCRIPTIONAL REGULATOR, ICLR FAMILY"/>
    <property type="match status" value="1"/>
</dbReference>
<dbReference type="Pfam" id="PF09339">
    <property type="entry name" value="HTH_IclR"/>
    <property type="match status" value="1"/>
</dbReference>
<keyword evidence="1" id="KW-0805">Transcription regulation</keyword>
<dbReference type="Pfam" id="PF01614">
    <property type="entry name" value="IclR_C"/>
    <property type="match status" value="1"/>
</dbReference>
<proteinExistence type="predicted"/>
<dbReference type="Gene3D" id="3.30.450.40">
    <property type="match status" value="1"/>
</dbReference>
<dbReference type="SMART" id="SM00346">
    <property type="entry name" value="HTH_ICLR"/>
    <property type="match status" value="1"/>
</dbReference>